<keyword evidence="1" id="KW-1185">Reference proteome</keyword>
<sequence>MADAAISITLSLLHSNALGKGKGARMAETAFRIHPKNVQKRVSVKLGKVVHKASNIIESPENVHHT</sequence>
<evidence type="ECO:0000313" key="1">
    <source>
        <dbReference type="Proteomes" id="UP000887565"/>
    </source>
</evidence>
<dbReference type="AlphaFoldDB" id="A0A915IRL4"/>
<evidence type="ECO:0000313" key="2">
    <source>
        <dbReference type="WBParaSite" id="nRc.2.0.1.t16843-RA"/>
    </source>
</evidence>
<protein>
    <submittedName>
        <fullName evidence="2">Uncharacterized protein</fullName>
    </submittedName>
</protein>
<dbReference type="WBParaSite" id="nRc.2.0.1.t16843-RA">
    <property type="protein sequence ID" value="nRc.2.0.1.t16843-RA"/>
    <property type="gene ID" value="nRc.2.0.1.g16843"/>
</dbReference>
<organism evidence="1 2">
    <name type="scientific">Romanomermis culicivorax</name>
    <name type="common">Nematode worm</name>
    <dbReference type="NCBI Taxonomy" id="13658"/>
    <lineage>
        <taxon>Eukaryota</taxon>
        <taxon>Metazoa</taxon>
        <taxon>Ecdysozoa</taxon>
        <taxon>Nematoda</taxon>
        <taxon>Enoplea</taxon>
        <taxon>Dorylaimia</taxon>
        <taxon>Mermithida</taxon>
        <taxon>Mermithoidea</taxon>
        <taxon>Mermithidae</taxon>
        <taxon>Romanomermis</taxon>
    </lineage>
</organism>
<dbReference type="Proteomes" id="UP000887565">
    <property type="component" value="Unplaced"/>
</dbReference>
<name>A0A915IRL4_ROMCU</name>
<accession>A0A915IRL4</accession>
<reference evidence="2" key="1">
    <citation type="submission" date="2022-11" db="UniProtKB">
        <authorList>
            <consortium name="WormBaseParasite"/>
        </authorList>
    </citation>
    <scope>IDENTIFICATION</scope>
</reference>
<proteinExistence type="predicted"/>